<dbReference type="Proteomes" id="UP000594263">
    <property type="component" value="Unplaced"/>
</dbReference>
<dbReference type="AlphaFoldDB" id="A0A7N1A0T3"/>
<comment type="pathway">
    <text evidence="3">Glycerolipid metabolism; triacylglycerol biosynthesis.</text>
</comment>
<evidence type="ECO:0000259" key="11">
    <source>
        <dbReference type="Pfam" id="PF03007"/>
    </source>
</evidence>
<protein>
    <recommendedName>
        <fullName evidence="15">Diacylglycerol O-acyltransferase</fullName>
    </recommendedName>
</protein>
<dbReference type="InterPro" id="IPR023213">
    <property type="entry name" value="CAT-like_dom_sf"/>
</dbReference>
<name>A0A7N1A0T3_KALFE</name>
<evidence type="ECO:0000256" key="8">
    <source>
        <dbReference type="ARBA" id="ARBA00024360"/>
    </source>
</evidence>
<evidence type="ECO:0000256" key="5">
    <source>
        <dbReference type="ARBA" id="ARBA00022679"/>
    </source>
</evidence>
<dbReference type="PANTHER" id="PTHR31650">
    <property type="entry name" value="O-ACYLTRANSFERASE (WSD1-LIKE) FAMILY PROTEIN"/>
    <property type="match status" value="1"/>
</dbReference>
<evidence type="ECO:0000256" key="1">
    <source>
        <dbReference type="ARBA" id="ARBA00004162"/>
    </source>
</evidence>
<proteinExistence type="inferred from homology"/>
<comment type="similarity">
    <text evidence="8">In the N-terminal section; belongs to the long-chain O-acyltransferase family.</text>
</comment>
<keyword evidence="5" id="KW-0808">Transferase</keyword>
<evidence type="ECO:0000313" key="13">
    <source>
        <dbReference type="EnsemblPlants" id="Kaladp0058s0406.1.v1.1"/>
    </source>
</evidence>
<accession>A0A7N1A0T3</accession>
<dbReference type="SUPFAM" id="SSF52777">
    <property type="entry name" value="CoA-dependent acyltransferases"/>
    <property type="match status" value="1"/>
</dbReference>
<comment type="pathway">
    <text evidence="4">Lipid metabolism.</text>
</comment>
<sequence length="476" mass="52627">MVAVSGEYALEEPMSPAGRLFHTRGFNCFVIAVVGSSEVVDVDRVKIGLQQSLLKHPRFSSVMEGDDGKGGRRRWVRTAVNLDNHIVVPGIDPDMDSPDEFVEDYVSELTRSSMDTSIPLWELHLLKLKTKNANSIGIFKIHHSIGDGTSLMSLILASTRKISDPDALPSIPKAKKSGNGRGHRTGLGGVLFGIWWGLTLLWNTLVDMVLFVMTVLFLKDTDTPIKGKPGVEFNPKRIVYREFSLDDVKLVKNATKATINDVILGMTQAGVSQYLNRKYSADGEKADGASGNNLPENIRLRANVLVNIRQSAGIEDLAEMMERNSKVKWGNKIAYVLIPFKITIPEDPLDYVRQAKAIIDMKKHSLEAIATYRIGKLLLDLFGIKFAAELMHRVLSNTTLSFSNVVGPAEGISFYGHPLTFIAPTVCGHPHGLTVHFQSYVDKMMLVVNVDESVIPDPHRLCDDIVESLNLIKQAL</sequence>
<comment type="subcellular location">
    <subcellularLocation>
        <location evidence="1">Cell membrane</location>
        <topology evidence="1">Single-pass membrane protein</topology>
    </subcellularLocation>
    <subcellularLocation>
        <location evidence="2">Endoplasmic reticulum membrane</location>
    </subcellularLocation>
</comment>
<comment type="catalytic activity">
    <reaction evidence="9">
        <text>a long chain fatty alcohol + a fatty acyl-CoA = a long-chain alcohol wax ester + CoA</text>
        <dbReference type="Rhea" id="RHEA:38443"/>
        <dbReference type="ChEBI" id="CHEBI:17135"/>
        <dbReference type="ChEBI" id="CHEBI:57287"/>
        <dbReference type="ChEBI" id="CHEBI:77636"/>
        <dbReference type="ChEBI" id="CHEBI:235323"/>
        <dbReference type="EC" id="2.3.1.75"/>
    </reaction>
</comment>
<keyword evidence="6" id="KW-0256">Endoplasmic reticulum</keyword>
<keyword evidence="7" id="KW-0012">Acyltransferase</keyword>
<keyword evidence="14" id="KW-1185">Reference proteome</keyword>
<evidence type="ECO:0000259" key="12">
    <source>
        <dbReference type="Pfam" id="PF06974"/>
    </source>
</evidence>
<dbReference type="Pfam" id="PF06974">
    <property type="entry name" value="WS_DGAT_C"/>
    <property type="match status" value="1"/>
</dbReference>
<evidence type="ECO:0008006" key="15">
    <source>
        <dbReference type="Google" id="ProtNLM"/>
    </source>
</evidence>
<dbReference type="InterPro" id="IPR004255">
    <property type="entry name" value="O-acyltransferase_WSD1_N"/>
</dbReference>
<evidence type="ECO:0000256" key="3">
    <source>
        <dbReference type="ARBA" id="ARBA00004771"/>
    </source>
</evidence>
<reference evidence="13" key="1">
    <citation type="submission" date="2021-01" db="UniProtKB">
        <authorList>
            <consortium name="EnsemblPlants"/>
        </authorList>
    </citation>
    <scope>IDENTIFICATION</scope>
</reference>
<evidence type="ECO:0000313" key="14">
    <source>
        <dbReference type="Proteomes" id="UP000594263"/>
    </source>
</evidence>
<dbReference type="InterPro" id="IPR009721">
    <property type="entry name" value="O-acyltransferase_WSD1_C"/>
</dbReference>
<dbReference type="InterPro" id="IPR045034">
    <property type="entry name" value="O-acyltransferase_WSD1-like"/>
</dbReference>
<dbReference type="Gene3D" id="3.30.559.10">
    <property type="entry name" value="Chloramphenicol acetyltransferase-like domain"/>
    <property type="match status" value="1"/>
</dbReference>
<feature type="domain" description="O-acyltransferase WSD1 C-terminal" evidence="12">
    <location>
        <begin position="329"/>
        <end position="473"/>
    </location>
</feature>
<evidence type="ECO:0000256" key="10">
    <source>
        <dbReference type="ARBA" id="ARBA00048109"/>
    </source>
</evidence>
<dbReference type="EnsemblPlants" id="Kaladp0058s0406.1.v1.1">
    <property type="protein sequence ID" value="Kaladp0058s0406.1.v1.1"/>
    <property type="gene ID" value="Kaladp0058s0406.v1.1"/>
</dbReference>
<dbReference type="OMA" id="PSWVRTK"/>
<evidence type="ECO:0000256" key="9">
    <source>
        <dbReference type="ARBA" id="ARBA00047604"/>
    </source>
</evidence>
<dbReference type="GO" id="GO:0005886">
    <property type="term" value="C:plasma membrane"/>
    <property type="evidence" value="ECO:0007669"/>
    <property type="project" value="UniProtKB-SubCell"/>
</dbReference>
<dbReference type="GO" id="GO:0047196">
    <property type="term" value="F:long-chain-alcohol O-fatty-acyltransferase activity"/>
    <property type="evidence" value="ECO:0007669"/>
    <property type="project" value="UniProtKB-EC"/>
</dbReference>
<evidence type="ECO:0000256" key="7">
    <source>
        <dbReference type="ARBA" id="ARBA00023315"/>
    </source>
</evidence>
<evidence type="ECO:0000256" key="2">
    <source>
        <dbReference type="ARBA" id="ARBA00004586"/>
    </source>
</evidence>
<feature type="domain" description="O-acyltransferase WSD1-like N-terminal" evidence="11">
    <location>
        <begin position="41"/>
        <end position="263"/>
    </location>
</feature>
<comment type="catalytic activity">
    <reaction evidence="10">
        <text>an acyl-CoA + a 1,2-diacyl-sn-glycerol = a triacyl-sn-glycerol + CoA</text>
        <dbReference type="Rhea" id="RHEA:10868"/>
        <dbReference type="ChEBI" id="CHEBI:17815"/>
        <dbReference type="ChEBI" id="CHEBI:57287"/>
        <dbReference type="ChEBI" id="CHEBI:58342"/>
        <dbReference type="ChEBI" id="CHEBI:64615"/>
        <dbReference type="EC" id="2.3.1.20"/>
    </reaction>
</comment>
<evidence type="ECO:0000256" key="4">
    <source>
        <dbReference type="ARBA" id="ARBA00005189"/>
    </source>
</evidence>
<dbReference type="PANTHER" id="PTHR31650:SF1">
    <property type="entry name" value="WAX ESTER SYNTHASE_DIACYLGLYCEROL ACYLTRANSFERASE 4-RELATED"/>
    <property type="match status" value="1"/>
</dbReference>
<organism evidence="13 14">
    <name type="scientific">Kalanchoe fedtschenkoi</name>
    <name type="common">Lavender scallops</name>
    <name type="synonym">South American air plant</name>
    <dbReference type="NCBI Taxonomy" id="63787"/>
    <lineage>
        <taxon>Eukaryota</taxon>
        <taxon>Viridiplantae</taxon>
        <taxon>Streptophyta</taxon>
        <taxon>Embryophyta</taxon>
        <taxon>Tracheophyta</taxon>
        <taxon>Spermatophyta</taxon>
        <taxon>Magnoliopsida</taxon>
        <taxon>eudicotyledons</taxon>
        <taxon>Gunneridae</taxon>
        <taxon>Pentapetalae</taxon>
        <taxon>Saxifragales</taxon>
        <taxon>Crassulaceae</taxon>
        <taxon>Kalanchoe</taxon>
    </lineage>
</organism>
<dbReference type="GO" id="GO:0005789">
    <property type="term" value="C:endoplasmic reticulum membrane"/>
    <property type="evidence" value="ECO:0007669"/>
    <property type="project" value="UniProtKB-SubCell"/>
</dbReference>
<dbReference type="Gramene" id="Kaladp0058s0406.1.v1.1">
    <property type="protein sequence ID" value="Kaladp0058s0406.1.v1.1"/>
    <property type="gene ID" value="Kaladp0058s0406.v1.1"/>
</dbReference>
<dbReference type="GO" id="GO:0004144">
    <property type="term" value="F:diacylglycerol O-acyltransferase activity"/>
    <property type="evidence" value="ECO:0007669"/>
    <property type="project" value="UniProtKB-EC"/>
</dbReference>
<dbReference type="Pfam" id="PF03007">
    <property type="entry name" value="WS_DGAT_cat"/>
    <property type="match status" value="1"/>
</dbReference>
<evidence type="ECO:0000256" key="6">
    <source>
        <dbReference type="ARBA" id="ARBA00022824"/>
    </source>
</evidence>
<dbReference type="GO" id="GO:0019432">
    <property type="term" value="P:triglyceride biosynthetic process"/>
    <property type="evidence" value="ECO:0007669"/>
    <property type="project" value="UniProtKB-UniPathway"/>
</dbReference>
<dbReference type="UniPathway" id="UPA00282"/>